<dbReference type="Pfam" id="PF12796">
    <property type="entry name" value="Ank_2"/>
    <property type="match status" value="1"/>
</dbReference>
<dbReference type="GO" id="GO:0045732">
    <property type="term" value="P:positive regulation of protein catabolic process"/>
    <property type="evidence" value="ECO:0007669"/>
    <property type="project" value="TreeGrafter"/>
</dbReference>
<keyword evidence="12" id="KW-0472">Membrane</keyword>
<evidence type="ECO:0000256" key="7">
    <source>
        <dbReference type="ARBA" id="ARBA00022656"/>
    </source>
</evidence>
<dbReference type="Gene3D" id="1.25.40.20">
    <property type="entry name" value="Ankyrin repeat-containing domain"/>
    <property type="match status" value="1"/>
</dbReference>
<dbReference type="EMBL" id="BPLQ01009949">
    <property type="protein sequence ID" value="GIY47508.1"/>
    <property type="molecule type" value="Genomic_DNA"/>
</dbReference>
<gene>
    <name evidence="14" type="ORF">CDAR_511581</name>
</gene>
<dbReference type="GO" id="GO:0044231">
    <property type="term" value="C:host cell presynaptic membrane"/>
    <property type="evidence" value="ECO:0007669"/>
    <property type="project" value="UniProtKB-KW"/>
</dbReference>
<keyword evidence="12" id="KW-1053">Target membrane</keyword>
<feature type="repeat" description="ANK" evidence="13">
    <location>
        <begin position="31"/>
        <end position="63"/>
    </location>
</feature>
<name>A0AAV4TTN7_9ARAC</name>
<proteinExistence type="inferred from homology"/>
<evidence type="ECO:0000256" key="8">
    <source>
        <dbReference type="ARBA" id="ARBA00022699"/>
    </source>
</evidence>
<dbReference type="GO" id="GO:0090729">
    <property type="term" value="F:toxin activity"/>
    <property type="evidence" value="ECO:0007669"/>
    <property type="project" value="UniProtKB-KW"/>
</dbReference>
<accession>A0AAV4TTN7</accession>
<dbReference type="PROSITE" id="PS50297">
    <property type="entry name" value="ANK_REP_REGION"/>
    <property type="match status" value="1"/>
</dbReference>
<evidence type="ECO:0000256" key="1">
    <source>
        <dbReference type="ARBA" id="ARBA00004175"/>
    </source>
</evidence>
<dbReference type="GO" id="GO:0016567">
    <property type="term" value="P:protein ubiquitination"/>
    <property type="evidence" value="ECO:0007669"/>
    <property type="project" value="TreeGrafter"/>
</dbReference>
<dbReference type="Proteomes" id="UP001054837">
    <property type="component" value="Unassembled WGS sequence"/>
</dbReference>
<dbReference type="PANTHER" id="PTHR24136">
    <property type="entry name" value="SOWAH (DROSOPHILA) HOMOLOG"/>
    <property type="match status" value="1"/>
</dbReference>
<dbReference type="GO" id="GO:0005576">
    <property type="term" value="C:extracellular region"/>
    <property type="evidence" value="ECO:0007669"/>
    <property type="project" value="UniProtKB-SubCell"/>
</dbReference>
<keyword evidence="15" id="KW-1185">Reference proteome</keyword>
<evidence type="ECO:0000256" key="13">
    <source>
        <dbReference type="PROSITE-ProRule" id="PRU00023"/>
    </source>
</evidence>
<evidence type="ECO:0000256" key="10">
    <source>
        <dbReference type="ARBA" id="ARBA00023028"/>
    </source>
</evidence>
<protein>
    <submittedName>
        <fullName evidence="14">Uncharacterized protein</fullName>
    </submittedName>
</protein>
<comment type="caution">
    <text evidence="14">The sequence shown here is derived from an EMBL/GenBank/DDBJ whole genome shotgun (WGS) entry which is preliminary data.</text>
</comment>
<comment type="subcellular location">
    <subcellularLocation>
        <location evidence="2">Secreted</location>
    </subcellularLocation>
    <subcellularLocation>
        <location evidence="1">Target cell membrane</location>
    </subcellularLocation>
</comment>
<dbReference type="GO" id="GO:0006887">
    <property type="term" value="P:exocytosis"/>
    <property type="evidence" value="ECO:0007669"/>
    <property type="project" value="UniProtKB-KW"/>
</dbReference>
<feature type="repeat" description="ANK" evidence="13">
    <location>
        <begin position="1"/>
        <end position="30"/>
    </location>
</feature>
<evidence type="ECO:0000256" key="11">
    <source>
        <dbReference type="ARBA" id="ARBA00023043"/>
    </source>
</evidence>
<keyword evidence="4" id="KW-0268">Exocytosis</keyword>
<evidence type="ECO:0000256" key="5">
    <source>
        <dbReference type="ARBA" id="ARBA00022525"/>
    </source>
</evidence>
<keyword evidence="5" id="KW-0964">Secreted</keyword>
<reference evidence="14 15" key="1">
    <citation type="submission" date="2021-06" db="EMBL/GenBank/DDBJ databases">
        <title>Caerostris darwini draft genome.</title>
        <authorList>
            <person name="Kono N."/>
            <person name="Arakawa K."/>
        </authorList>
    </citation>
    <scope>NUCLEOTIDE SEQUENCE [LARGE SCALE GENOMIC DNA]</scope>
</reference>
<keyword evidence="7" id="KW-0800">Toxin</keyword>
<sequence>MLLHVACQLDKVKCAEMLLTHGAYINAFDYNNYTPLHLACHEGSMACTELLLKMGAVLDTPRSRNTPLTCT</sequence>
<dbReference type="AlphaFoldDB" id="A0AAV4TTN7"/>
<evidence type="ECO:0000256" key="4">
    <source>
        <dbReference type="ARBA" id="ARBA00022483"/>
    </source>
</evidence>
<dbReference type="SUPFAM" id="SSF48403">
    <property type="entry name" value="Ankyrin repeat"/>
    <property type="match status" value="1"/>
</dbReference>
<organism evidence="14 15">
    <name type="scientific">Caerostris darwini</name>
    <dbReference type="NCBI Taxonomy" id="1538125"/>
    <lineage>
        <taxon>Eukaryota</taxon>
        <taxon>Metazoa</taxon>
        <taxon>Ecdysozoa</taxon>
        <taxon>Arthropoda</taxon>
        <taxon>Chelicerata</taxon>
        <taxon>Arachnida</taxon>
        <taxon>Araneae</taxon>
        <taxon>Araneomorphae</taxon>
        <taxon>Entelegynae</taxon>
        <taxon>Araneoidea</taxon>
        <taxon>Araneidae</taxon>
        <taxon>Caerostris</taxon>
    </lineage>
</organism>
<dbReference type="InterPro" id="IPR051573">
    <property type="entry name" value="Ankyrin-SOCS_box_domain"/>
</dbReference>
<evidence type="ECO:0000256" key="3">
    <source>
        <dbReference type="ARBA" id="ARBA00005949"/>
    </source>
</evidence>
<evidence type="ECO:0000313" key="15">
    <source>
        <dbReference type="Proteomes" id="UP001054837"/>
    </source>
</evidence>
<evidence type="ECO:0000256" key="12">
    <source>
        <dbReference type="ARBA" id="ARBA00023298"/>
    </source>
</evidence>
<keyword evidence="6" id="KW-1052">Target cell membrane</keyword>
<dbReference type="InterPro" id="IPR036770">
    <property type="entry name" value="Ankyrin_rpt-contain_sf"/>
</dbReference>
<evidence type="ECO:0000256" key="6">
    <source>
        <dbReference type="ARBA" id="ARBA00022537"/>
    </source>
</evidence>
<dbReference type="GO" id="GO:0044218">
    <property type="term" value="C:other organism cell membrane"/>
    <property type="evidence" value="ECO:0007669"/>
    <property type="project" value="UniProtKB-KW"/>
</dbReference>
<dbReference type="SMART" id="SM00248">
    <property type="entry name" value="ANK"/>
    <property type="match status" value="2"/>
</dbReference>
<evidence type="ECO:0000256" key="2">
    <source>
        <dbReference type="ARBA" id="ARBA00004613"/>
    </source>
</evidence>
<keyword evidence="9" id="KW-0677">Repeat</keyword>
<keyword evidence="8" id="KW-0528">Neurotoxin</keyword>
<comment type="similarity">
    <text evidence="3">Belongs to the ankyrin SOCS box (ASB) family.</text>
</comment>
<keyword evidence="10" id="KW-0638">Presynaptic neurotoxin</keyword>
<dbReference type="PANTHER" id="PTHR24136:SF15">
    <property type="entry name" value="ANK_REP_REGION DOMAIN-CONTAINING PROTEIN"/>
    <property type="match status" value="1"/>
</dbReference>
<dbReference type="PROSITE" id="PS50088">
    <property type="entry name" value="ANK_REPEAT"/>
    <property type="match status" value="2"/>
</dbReference>
<dbReference type="InterPro" id="IPR002110">
    <property type="entry name" value="Ankyrin_rpt"/>
</dbReference>
<evidence type="ECO:0000256" key="9">
    <source>
        <dbReference type="ARBA" id="ARBA00022737"/>
    </source>
</evidence>
<keyword evidence="11 13" id="KW-0040">ANK repeat</keyword>
<evidence type="ECO:0000313" key="14">
    <source>
        <dbReference type="EMBL" id="GIY47508.1"/>
    </source>
</evidence>